<feature type="region of interest" description="Disordered" evidence="1">
    <location>
        <begin position="1"/>
        <end position="114"/>
    </location>
</feature>
<accession>A0ABY5KC40</accession>
<evidence type="ECO:0000313" key="3">
    <source>
        <dbReference type="Proteomes" id="UP001317322"/>
    </source>
</evidence>
<feature type="compositionally biased region" description="Pro residues" evidence="1">
    <location>
        <begin position="65"/>
        <end position="75"/>
    </location>
</feature>
<keyword evidence="3" id="KW-1185">Reference proteome</keyword>
<proteinExistence type="predicted"/>
<gene>
    <name evidence="2" type="ORF">NP075_04300</name>
</gene>
<sequence length="114" mass="11714">MSTAPRRPRRAVRPSGTVGDDESVLRTAVPAAPHDDAPSAVRGDAGGPAPAPAAPGASQAEAPTATPPTATPPAAGPADPWTALRSADDSDQGWGRDEPSSNDERLRREKPPHW</sequence>
<feature type="compositionally biased region" description="Basic and acidic residues" evidence="1">
    <location>
        <begin position="94"/>
        <end position="114"/>
    </location>
</feature>
<feature type="compositionally biased region" description="Low complexity" evidence="1">
    <location>
        <begin position="54"/>
        <end position="64"/>
    </location>
</feature>
<dbReference type="Proteomes" id="UP001317322">
    <property type="component" value="Chromosome"/>
</dbReference>
<organism evidence="2 3">
    <name type="scientific">Cellulomonas wangsupingiae</name>
    <dbReference type="NCBI Taxonomy" id="2968085"/>
    <lineage>
        <taxon>Bacteria</taxon>
        <taxon>Bacillati</taxon>
        <taxon>Actinomycetota</taxon>
        <taxon>Actinomycetes</taxon>
        <taxon>Micrococcales</taxon>
        <taxon>Cellulomonadaceae</taxon>
        <taxon>Cellulomonas</taxon>
    </lineage>
</organism>
<feature type="compositionally biased region" description="Basic residues" evidence="1">
    <location>
        <begin position="1"/>
        <end position="12"/>
    </location>
</feature>
<name>A0ABY5KC40_9CELL</name>
<reference evidence="2 3" key="1">
    <citation type="submission" date="2022-07" db="EMBL/GenBank/DDBJ databases">
        <title>Novel species in genus cellulomonas.</title>
        <authorList>
            <person name="Ye L."/>
        </authorList>
    </citation>
    <scope>NUCLEOTIDE SEQUENCE [LARGE SCALE GENOMIC DNA]</scope>
    <source>
        <strain evidence="3">zg-Y908</strain>
    </source>
</reference>
<evidence type="ECO:0000256" key="1">
    <source>
        <dbReference type="SAM" id="MobiDB-lite"/>
    </source>
</evidence>
<dbReference type="EMBL" id="CP101989">
    <property type="protein sequence ID" value="UUI65963.1"/>
    <property type="molecule type" value="Genomic_DNA"/>
</dbReference>
<protein>
    <submittedName>
        <fullName evidence="2">Uncharacterized protein</fullName>
    </submittedName>
</protein>
<evidence type="ECO:0000313" key="2">
    <source>
        <dbReference type="EMBL" id="UUI65963.1"/>
    </source>
</evidence>
<dbReference type="RefSeq" id="WP_227564071.1">
    <property type="nucleotide sequence ID" value="NZ_CP101989.1"/>
</dbReference>